<evidence type="ECO:0000313" key="6">
    <source>
        <dbReference type="Proteomes" id="UP001597427"/>
    </source>
</evidence>
<dbReference type="InterPro" id="IPR018062">
    <property type="entry name" value="HTH_AraC-typ_CS"/>
</dbReference>
<gene>
    <name evidence="5" type="ORF">ACFSR0_00165</name>
</gene>
<keyword evidence="6" id="KW-1185">Reference proteome</keyword>
<reference evidence="6" key="1">
    <citation type="journal article" date="2019" name="Int. J. Syst. Evol. Microbiol.">
        <title>The Global Catalogue of Microorganisms (GCM) 10K type strain sequencing project: providing services to taxonomists for standard genome sequencing and annotation.</title>
        <authorList>
            <consortium name="The Broad Institute Genomics Platform"/>
            <consortium name="The Broad Institute Genome Sequencing Center for Infectious Disease"/>
            <person name="Wu L."/>
            <person name="Ma J."/>
        </authorList>
    </citation>
    <scope>NUCLEOTIDE SEQUENCE [LARGE SCALE GENOMIC DNA]</scope>
    <source>
        <strain evidence="6">TISTR 932</strain>
    </source>
</reference>
<dbReference type="InterPro" id="IPR020449">
    <property type="entry name" value="Tscrpt_reg_AraC-type_HTH"/>
</dbReference>
<dbReference type="PROSITE" id="PS00041">
    <property type="entry name" value="HTH_ARAC_FAMILY_1"/>
    <property type="match status" value="1"/>
</dbReference>
<evidence type="ECO:0000313" key="5">
    <source>
        <dbReference type="EMBL" id="MFD2727856.1"/>
    </source>
</evidence>
<accession>A0ABW5TEV7</accession>
<dbReference type="SUPFAM" id="SSF51215">
    <property type="entry name" value="Regulatory protein AraC"/>
    <property type="match status" value="1"/>
</dbReference>
<evidence type="ECO:0000256" key="1">
    <source>
        <dbReference type="ARBA" id="ARBA00023015"/>
    </source>
</evidence>
<evidence type="ECO:0000259" key="4">
    <source>
        <dbReference type="PROSITE" id="PS01124"/>
    </source>
</evidence>
<comment type="caution">
    <text evidence="5">The sequence shown here is derived from an EMBL/GenBank/DDBJ whole genome shotgun (WGS) entry which is preliminary data.</text>
</comment>
<dbReference type="PRINTS" id="PR00032">
    <property type="entry name" value="HTHARAC"/>
</dbReference>
<dbReference type="InterPro" id="IPR037923">
    <property type="entry name" value="HTH-like"/>
</dbReference>
<keyword evidence="3" id="KW-0804">Transcription</keyword>
<dbReference type="InterPro" id="IPR014710">
    <property type="entry name" value="RmlC-like_jellyroll"/>
</dbReference>
<dbReference type="InterPro" id="IPR009057">
    <property type="entry name" value="Homeodomain-like_sf"/>
</dbReference>
<name>A0ABW5TEV7_9ENTE</name>
<dbReference type="InterPro" id="IPR018060">
    <property type="entry name" value="HTH_AraC"/>
</dbReference>
<dbReference type="PANTHER" id="PTHR43280">
    <property type="entry name" value="ARAC-FAMILY TRANSCRIPTIONAL REGULATOR"/>
    <property type="match status" value="1"/>
</dbReference>
<dbReference type="PROSITE" id="PS01124">
    <property type="entry name" value="HTH_ARAC_FAMILY_2"/>
    <property type="match status" value="1"/>
</dbReference>
<feature type="domain" description="HTH araC/xylS-type" evidence="4">
    <location>
        <begin position="182"/>
        <end position="282"/>
    </location>
</feature>
<sequence>MKQYFVSRNSHSYPIQVNDQLVYISKVSVADRDHPRTMHAHEDLVEVILITQGNGDIFIGNRYFPIKKGDLIVYNSTVVHDELFSSQPVSLYCLAFKQLEQTDLRRNALIPDDIQPIFQTGQQFELLKSWFASAFSLLESEVNGYEQLAQKMSEIILTFLRENTFQKAIKNEIEDHKLAAVRDIKTYIDNHFAEDFKLKDFKEQGRWAINEYYFAHKFKELYAYSPIEYLQRRRIGEAQTMLINTDLSLTAIAHQVGLNSSTYFSTLFKKMVNMTPKEYRMKYTLKEKNQGKEQDSEKDSF</sequence>
<dbReference type="EMBL" id="JBHUMO010000001">
    <property type="protein sequence ID" value="MFD2727856.1"/>
    <property type="molecule type" value="Genomic_DNA"/>
</dbReference>
<dbReference type="SUPFAM" id="SSF46689">
    <property type="entry name" value="Homeodomain-like"/>
    <property type="match status" value="1"/>
</dbReference>
<organism evidence="5 6">
    <name type="scientific">Enterococcus camelliae</name>
    <dbReference type="NCBI Taxonomy" id="453959"/>
    <lineage>
        <taxon>Bacteria</taxon>
        <taxon>Bacillati</taxon>
        <taxon>Bacillota</taxon>
        <taxon>Bacilli</taxon>
        <taxon>Lactobacillales</taxon>
        <taxon>Enterococcaceae</taxon>
        <taxon>Enterococcus</taxon>
    </lineage>
</organism>
<dbReference type="Pfam" id="PF12833">
    <property type="entry name" value="HTH_18"/>
    <property type="match status" value="1"/>
</dbReference>
<dbReference type="Pfam" id="PF02311">
    <property type="entry name" value="AraC_binding"/>
    <property type="match status" value="1"/>
</dbReference>
<dbReference type="Gene3D" id="1.10.10.60">
    <property type="entry name" value="Homeodomain-like"/>
    <property type="match status" value="2"/>
</dbReference>
<dbReference type="RefSeq" id="WP_379978693.1">
    <property type="nucleotide sequence ID" value="NZ_JBHUMO010000001.1"/>
</dbReference>
<evidence type="ECO:0000256" key="2">
    <source>
        <dbReference type="ARBA" id="ARBA00023125"/>
    </source>
</evidence>
<proteinExistence type="predicted"/>
<dbReference type="InterPro" id="IPR003313">
    <property type="entry name" value="AraC-bd"/>
</dbReference>
<evidence type="ECO:0000256" key="3">
    <source>
        <dbReference type="ARBA" id="ARBA00023163"/>
    </source>
</evidence>
<dbReference type="PANTHER" id="PTHR43280:SF28">
    <property type="entry name" value="HTH-TYPE TRANSCRIPTIONAL ACTIVATOR RHAS"/>
    <property type="match status" value="1"/>
</dbReference>
<dbReference type="Gene3D" id="2.60.120.10">
    <property type="entry name" value="Jelly Rolls"/>
    <property type="match status" value="1"/>
</dbReference>
<dbReference type="SMART" id="SM00342">
    <property type="entry name" value="HTH_ARAC"/>
    <property type="match status" value="1"/>
</dbReference>
<keyword evidence="1" id="KW-0805">Transcription regulation</keyword>
<keyword evidence="2" id="KW-0238">DNA-binding</keyword>
<dbReference type="Proteomes" id="UP001597427">
    <property type="component" value="Unassembled WGS sequence"/>
</dbReference>
<protein>
    <submittedName>
        <fullName evidence="5">AraC family transcriptional regulator</fullName>
    </submittedName>
</protein>